<organism evidence="1 2">
    <name type="scientific">Duganella levis</name>
    <dbReference type="NCBI Taxonomy" id="2692169"/>
    <lineage>
        <taxon>Bacteria</taxon>
        <taxon>Pseudomonadati</taxon>
        <taxon>Pseudomonadota</taxon>
        <taxon>Betaproteobacteria</taxon>
        <taxon>Burkholderiales</taxon>
        <taxon>Oxalobacteraceae</taxon>
        <taxon>Telluria group</taxon>
        <taxon>Duganella</taxon>
    </lineage>
</organism>
<sequence length="165" mass="19193">MDEIAIYHTDVETALFDFFSGTSQALLDRYADVGREEARDRSLAELDYSSSLAVLSSVEAAVRLDYLRRAYDRWRDPLSKAMRKVYQRKGSRARLEEELIYLWGDVAALPKVLISGLLGAFQYRHWLAHGRYWTPKFGRQYDYVTVFIIAQNFICEMDAYNAAKR</sequence>
<dbReference type="Proteomes" id="UP000642144">
    <property type="component" value="Unassembled WGS sequence"/>
</dbReference>
<gene>
    <name evidence="1" type="ORF">GTP69_15685</name>
</gene>
<dbReference type="EMBL" id="WWCT01000012">
    <property type="protein sequence ID" value="MYN27858.1"/>
    <property type="molecule type" value="Genomic_DNA"/>
</dbReference>
<accession>A0ABW9W1N1</accession>
<comment type="caution">
    <text evidence="1">The sequence shown here is derived from an EMBL/GenBank/DDBJ whole genome shotgun (WGS) entry which is preliminary data.</text>
</comment>
<reference evidence="1 2" key="1">
    <citation type="submission" date="2019-12" db="EMBL/GenBank/DDBJ databases">
        <title>Novel species isolated from a subtropical stream in China.</title>
        <authorList>
            <person name="Lu H."/>
        </authorList>
    </citation>
    <scope>NUCLEOTIDE SEQUENCE [LARGE SCALE GENOMIC DNA]</scope>
    <source>
        <strain evidence="1 2">CY42W</strain>
    </source>
</reference>
<dbReference type="RefSeq" id="WP_161055744.1">
    <property type="nucleotide sequence ID" value="NZ_WWCT01000012.1"/>
</dbReference>
<evidence type="ECO:0008006" key="3">
    <source>
        <dbReference type="Google" id="ProtNLM"/>
    </source>
</evidence>
<evidence type="ECO:0000313" key="2">
    <source>
        <dbReference type="Proteomes" id="UP000642144"/>
    </source>
</evidence>
<keyword evidence="2" id="KW-1185">Reference proteome</keyword>
<proteinExistence type="predicted"/>
<evidence type="ECO:0000313" key="1">
    <source>
        <dbReference type="EMBL" id="MYN27858.1"/>
    </source>
</evidence>
<name>A0ABW9W1N1_9BURK</name>
<protein>
    <recommendedName>
        <fullName evidence="3">DUF4209 domain-containing protein</fullName>
    </recommendedName>
</protein>